<reference evidence="5" key="1">
    <citation type="journal article" date="2019" name="Int. J. Syst. Evol. Microbiol.">
        <title>The Global Catalogue of Microorganisms (GCM) 10K type strain sequencing project: providing services to taxonomists for standard genome sequencing and annotation.</title>
        <authorList>
            <consortium name="The Broad Institute Genomics Platform"/>
            <consortium name="The Broad Institute Genome Sequencing Center for Infectious Disease"/>
            <person name="Wu L."/>
            <person name="Ma J."/>
        </authorList>
    </citation>
    <scope>NUCLEOTIDE SEQUENCE [LARGE SCALE GENOMIC DNA]</scope>
    <source>
        <strain evidence="5">CCUG 52468</strain>
    </source>
</reference>
<dbReference type="Gene3D" id="3.40.30.10">
    <property type="entry name" value="Glutaredoxin"/>
    <property type="match status" value="1"/>
</dbReference>
<dbReference type="CDD" id="cd02947">
    <property type="entry name" value="TRX_family"/>
    <property type="match status" value="1"/>
</dbReference>
<sequence>MRKLIFILLWIPSLIFAQEKGIRFVEGLNWEQVKEKAKEENKFILIDCYTSWCGPCKVMEAKVFPNDTIGHLANEKFISVQVQFDEDKNADQVKKDWLTLSKKFNKDYNITGFPCILFFNPKGEIVHKVIGYKNVSAFKKILENVTDPKYQYYPIFAAYQKDTNNTEALYQLIQIAREADEVKKGYIRDYLKKTNGISSERNAKLILNMTNSSRDRTFPLLTTEQQKINQFLGEGKAEEQYRGIIYFEELQNTLGRKSPSGYYILSTDPDWKSIKDSLIKKYPDRIEEIMDFSKLRFFSDAFQWDKFIPALEAYRSKYAHSISDRMKIKYVNDVMAYSKNVGKPYLEPLLTWSETAFKNSQNPTDQMNYALLLYQTGKNKDAVAIMEEYIEKVPNYSQTIYPEYLKKMQMGETL</sequence>
<protein>
    <submittedName>
        <fullName evidence="4">Thioredoxin family protein</fullName>
    </submittedName>
</protein>
<dbReference type="InterPro" id="IPR013766">
    <property type="entry name" value="Thioredoxin_domain"/>
</dbReference>
<evidence type="ECO:0000313" key="5">
    <source>
        <dbReference type="Proteomes" id="UP001597205"/>
    </source>
</evidence>
<name>A0ABW3RLD7_9SPHI</name>
<dbReference type="EMBL" id="JBHTKY010000012">
    <property type="protein sequence ID" value="MFD1165865.1"/>
    <property type="molecule type" value="Genomic_DNA"/>
</dbReference>
<evidence type="ECO:0000256" key="1">
    <source>
        <dbReference type="ARBA" id="ARBA00022729"/>
    </source>
</evidence>
<dbReference type="InterPro" id="IPR051099">
    <property type="entry name" value="AGR/TXD"/>
</dbReference>
<dbReference type="InterPro" id="IPR012336">
    <property type="entry name" value="Thioredoxin-like_fold"/>
</dbReference>
<dbReference type="InterPro" id="IPR017937">
    <property type="entry name" value="Thioredoxin_CS"/>
</dbReference>
<dbReference type="InterPro" id="IPR036249">
    <property type="entry name" value="Thioredoxin-like_sf"/>
</dbReference>
<dbReference type="SUPFAM" id="SSF52833">
    <property type="entry name" value="Thioredoxin-like"/>
    <property type="match status" value="1"/>
</dbReference>
<gene>
    <name evidence="4" type="ORF">ACFQ2C_09645</name>
</gene>
<organism evidence="4 5">
    <name type="scientific">Sphingobacterium daejeonense</name>
    <dbReference type="NCBI Taxonomy" id="371142"/>
    <lineage>
        <taxon>Bacteria</taxon>
        <taxon>Pseudomonadati</taxon>
        <taxon>Bacteroidota</taxon>
        <taxon>Sphingobacteriia</taxon>
        <taxon>Sphingobacteriales</taxon>
        <taxon>Sphingobacteriaceae</taxon>
        <taxon>Sphingobacterium</taxon>
    </lineage>
</organism>
<keyword evidence="2" id="KW-0676">Redox-active center</keyword>
<dbReference type="Proteomes" id="UP001597205">
    <property type="component" value="Unassembled WGS sequence"/>
</dbReference>
<dbReference type="Pfam" id="PF13098">
    <property type="entry name" value="Thioredoxin_2"/>
    <property type="match status" value="1"/>
</dbReference>
<keyword evidence="1" id="KW-0732">Signal</keyword>
<dbReference type="PANTHER" id="PTHR15337:SF11">
    <property type="entry name" value="THIOREDOXIN DOMAIN-CONTAINING PROTEIN"/>
    <property type="match status" value="1"/>
</dbReference>
<dbReference type="PANTHER" id="PTHR15337">
    <property type="entry name" value="ANTERIOR GRADIENT PROTEIN-RELATED"/>
    <property type="match status" value="1"/>
</dbReference>
<dbReference type="RefSeq" id="WP_380896138.1">
    <property type="nucleotide sequence ID" value="NZ_JBHTKY010000012.1"/>
</dbReference>
<keyword evidence="5" id="KW-1185">Reference proteome</keyword>
<dbReference type="PROSITE" id="PS51352">
    <property type="entry name" value="THIOREDOXIN_2"/>
    <property type="match status" value="1"/>
</dbReference>
<accession>A0ABW3RLD7</accession>
<proteinExistence type="predicted"/>
<comment type="caution">
    <text evidence="4">The sequence shown here is derived from an EMBL/GenBank/DDBJ whole genome shotgun (WGS) entry which is preliminary data.</text>
</comment>
<evidence type="ECO:0000256" key="2">
    <source>
        <dbReference type="ARBA" id="ARBA00023284"/>
    </source>
</evidence>
<evidence type="ECO:0000313" key="4">
    <source>
        <dbReference type="EMBL" id="MFD1165865.1"/>
    </source>
</evidence>
<feature type="domain" description="Thioredoxin" evidence="3">
    <location>
        <begin position="13"/>
        <end position="147"/>
    </location>
</feature>
<evidence type="ECO:0000259" key="3">
    <source>
        <dbReference type="PROSITE" id="PS51352"/>
    </source>
</evidence>
<dbReference type="PROSITE" id="PS00194">
    <property type="entry name" value="THIOREDOXIN_1"/>
    <property type="match status" value="1"/>
</dbReference>